<dbReference type="SUPFAM" id="SSF141523">
    <property type="entry name" value="L,D-transpeptidase catalytic domain-like"/>
    <property type="match status" value="1"/>
</dbReference>
<sequence>MRLGVKQLLLVAVGLVTVVACGATYGVEATAQQRAAEAATQARALNGERSKAETVLLDLRLAGGPNYRAYYDHQLALGRASSPGAIEGMVAQWRQEAVQLRTAQAQLATASGGLADGMPRDVVDAAAHLRQLRDSATTATVSSDPAGVAIVDAQLYLALPSPQMLAGHDAILGELNGATTAVQKRLDSHQQAADQLDQAAGLLANLKRIGGGDDGFGSRLDQARQSLGGAQSDDQIASVAGAAGTLVKDLQAAKAKRLRELAASASTSAAPTAACISGAPSQLIMIHLATQQLVAYDGGCPWLQAPITTGRSALPTDRGTFHIFLKAPRWKMVSMWPKGSPYWYPDTWVYNAMEFVGDGTFIHNANWQPVSSYGPGSQNGPYASHGCVHVQDAPLQRLYNWAAIGTTVVVGD</sequence>
<keyword evidence="3 6" id="KW-0133">Cell shape</keyword>
<dbReference type="Gene3D" id="2.40.440.10">
    <property type="entry name" value="L,D-transpeptidase catalytic domain-like"/>
    <property type="match status" value="1"/>
</dbReference>
<keyword evidence="2" id="KW-0808">Transferase</keyword>
<protein>
    <submittedName>
        <fullName evidence="8">L,D-transpeptidase</fullName>
    </submittedName>
</protein>
<dbReference type="InterPro" id="IPR050979">
    <property type="entry name" value="LD-transpeptidase"/>
</dbReference>
<dbReference type="RefSeq" id="WP_338199076.1">
    <property type="nucleotide sequence ID" value="NZ_JAEKNR010000038.1"/>
</dbReference>
<dbReference type="Proteomes" id="UP000612893">
    <property type="component" value="Unassembled WGS sequence"/>
</dbReference>
<dbReference type="PANTHER" id="PTHR30582">
    <property type="entry name" value="L,D-TRANSPEPTIDASE"/>
    <property type="match status" value="1"/>
</dbReference>
<feature type="active site" description="Proton donor/acceptor" evidence="6">
    <location>
        <position position="363"/>
    </location>
</feature>
<dbReference type="PROSITE" id="PS52029">
    <property type="entry name" value="LD_TPASE"/>
    <property type="match status" value="1"/>
</dbReference>
<comment type="pathway">
    <text evidence="1 6">Cell wall biogenesis; peptidoglycan biosynthesis.</text>
</comment>
<dbReference type="PANTHER" id="PTHR30582:SF2">
    <property type="entry name" value="L,D-TRANSPEPTIDASE YCIB-RELATED"/>
    <property type="match status" value="1"/>
</dbReference>
<evidence type="ECO:0000256" key="6">
    <source>
        <dbReference type="PROSITE-ProRule" id="PRU01373"/>
    </source>
</evidence>
<keyword evidence="4 6" id="KW-0573">Peptidoglycan synthesis</keyword>
<dbReference type="InterPro" id="IPR038063">
    <property type="entry name" value="Transpep_catalytic_dom"/>
</dbReference>
<reference evidence="8" key="1">
    <citation type="submission" date="2020-10" db="EMBL/GenBank/DDBJ databases">
        <title>Ca. Dormibacterota MAGs.</title>
        <authorList>
            <person name="Montgomery K."/>
        </authorList>
    </citation>
    <scope>NUCLEOTIDE SEQUENCE [LARGE SCALE GENOMIC DNA]</scope>
    <source>
        <strain evidence="8">SC8812_S17_10</strain>
    </source>
</reference>
<dbReference type="GO" id="GO:0008360">
    <property type="term" value="P:regulation of cell shape"/>
    <property type="evidence" value="ECO:0007669"/>
    <property type="project" value="UniProtKB-UniRule"/>
</dbReference>
<dbReference type="GO" id="GO:0016740">
    <property type="term" value="F:transferase activity"/>
    <property type="evidence" value="ECO:0007669"/>
    <property type="project" value="UniProtKB-KW"/>
</dbReference>
<dbReference type="AlphaFoldDB" id="A0A934K1D4"/>
<keyword evidence="9" id="KW-1185">Reference proteome</keyword>
<evidence type="ECO:0000313" key="8">
    <source>
        <dbReference type="EMBL" id="MBJ7597104.1"/>
    </source>
</evidence>
<dbReference type="GO" id="GO:0071555">
    <property type="term" value="P:cell wall organization"/>
    <property type="evidence" value="ECO:0007669"/>
    <property type="project" value="UniProtKB-UniRule"/>
</dbReference>
<name>A0A934K1D4_9BACT</name>
<dbReference type="Pfam" id="PF03734">
    <property type="entry name" value="YkuD"/>
    <property type="match status" value="1"/>
</dbReference>
<dbReference type="PROSITE" id="PS51257">
    <property type="entry name" value="PROKAR_LIPOPROTEIN"/>
    <property type="match status" value="1"/>
</dbReference>
<feature type="domain" description="L,D-TPase catalytic" evidence="7">
    <location>
        <begin position="282"/>
        <end position="411"/>
    </location>
</feature>
<dbReference type="GO" id="GO:0009252">
    <property type="term" value="P:peptidoglycan biosynthetic process"/>
    <property type="evidence" value="ECO:0007669"/>
    <property type="project" value="UniProtKB-KW"/>
</dbReference>
<dbReference type="EMBL" id="JAEKNR010000038">
    <property type="protein sequence ID" value="MBJ7597104.1"/>
    <property type="molecule type" value="Genomic_DNA"/>
</dbReference>
<dbReference type="CDD" id="cd16913">
    <property type="entry name" value="YkuD_like"/>
    <property type="match status" value="1"/>
</dbReference>
<evidence type="ECO:0000256" key="3">
    <source>
        <dbReference type="ARBA" id="ARBA00022960"/>
    </source>
</evidence>
<evidence type="ECO:0000256" key="2">
    <source>
        <dbReference type="ARBA" id="ARBA00022679"/>
    </source>
</evidence>
<evidence type="ECO:0000256" key="1">
    <source>
        <dbReference type="ARBA" id="ARBA00004752"/>
    </source>
</evidence>
<gene>
    <name evidence="8" type="ORF">JF922_03325</name>
</gene>
<feature type="active site" description="Nucleophile" evidence="6">
    <location>
        <position position="387"/>
    </location>
</feature>
<dbReference type="InterPro" id="IPR005490">
    <property type="entry name" value="LD_TPept_cat_dom"/>
</dbReference>
<keyword evidence="5 6" id="KW-0961">Cell wall biogenesis/degradation</keyword>
<comment type="caution">
    <text evidence="8">The sequence shown here is derived from an EMBL/GenBank/DDBJ whole genome shotgun (WGS) entry which is preliminary data.</text>
</comment>
<accession>A0A934K1D4</accession>
<evidence type="ECO:0000313" key="9">
    <source>
        <dbReference type="Proteomes" id="UP000612893"/>
    </source>
</evidence>
<proteinExistence type="predicted"/>
<evidence type="ECO:0000259" key="7">
    <source>
        <dbReference type="PROSITE" id="PS52029"/>
    </source>
</evidence>
<evidence type="ECO:0000256" key="4">
    <source>
        <dbReference type="ARBA" id="ARBA00022984"/>
    </source>
</evidence>
<organism evidence="8 9">
    <name type="scientific">Candidatus Nephthysia bennettiae</name>
    <dbReference type="NCBI Taxonomy" id="3127016"/>
    <lineage>
        <taxon>Bacteria</taxon>
        <taxon>Bacillati</taxon>
        <taxon>Candidatus Dormiibacterota</taxon>
        <taxon>Candidatus Dormibacteria</taxon>
        <taxon>Candidatus Dormibacterales</taxon>
        <taxon>Candidatus Dormibacteraceae</taxon>
        <taxon>Candidatus Nephthysia</taxon>
    </lineage>
</organism>
<evidence type="ECO:0000256" key="5">
    <source>
        <dbReference type="ARBA" id="ARBA00023316"/>
    </source>
</evidence>